<sequence length="67" mass="7581">MTHKSVFHVVNVYIFDSKRIGGGATFFVFAAVTLLTAALLYFLVERPVLVMRSQLRDKREALSPSHQ</sequence>
<accession>A0ABY2W045</accession>
<dbReference type="Proteomes" id="UP000307164">
    <property type="component" value="Unassembled WGS sequence"/>
</dbReference>
<gene>
    <name evidence="2" type="ORF">CWC20_06120</name>
</gene>
<evidence type="ECO:0000313" key="3">
    <source>
        <dbReference type="Proteomes" id="UP000307164"/>
    </source>
</evidence>
<keyword evidence="1" id="KW-1133">Transmembrane helix</keyword>
<feature type="transmembrane region" description="Helical" evidence="1">
    <location>
        <begin position="20"/>
        <end position="44"/>
    </location>
</feature>
<protein>
    <recommendedName>
        <fullName evidence="4">Heme exporter protein D</fullName>
    </recommendedName>
</protein>
<dbReference type="EMBL" id="PNBW01000031">
    <property type="protein sequence ID" value="TMO76215.1"/>
    <property type="molecule type" value="Genomic_DNA"/>
</dbReference>
<evidence type="ECO:0008006" key="4">
    <source>
        <dbReference type="Google" id="ProtNLM"/>
    </source>
</evidence>
<reference evidence="3" key="1">
    <citation type="submission" date="2019-06" db="EMBL/GenBank/DDBJ databases">
        <title>Co-occurence of chitin degradation, pigmentation and bioactivity in marine Pseudoalteromonas.</title>
        <authorList>
            <person name="Sonnenschein E.C."/>
            <person name="Bech P.K."/>
        </authorList>
    </citation>
    <scope>NUCLEOTIDE SEQUENCE [LARGE SCALE GENOMIC DNA]</scope>
    <source>
        <strain evidence="3">S3895</strain>
    </source>
</reference>
<keyword evidence="1" id="KW-0812">Transmembrane</keyword>
<organism evidence="2 3">
    <name type="scientific">Pseudoalteromonas aurantia</name>
    <dbReference type="NCBI Taxonomy" id="43654"/>
    <lineage>
        <taxon>Bacteria</taxon>
        <taxon>Pseudomonadati</taxon>
        <taxon>Pseudomonadota</taxon>
        <taxon>Gammaproteobacteria</taxon>
        <taxon>Alteromonadales</taxon>
        <taxon>Pseudoalteromonadaceae</taxon>
        <taxon>Pseudoalteromonas</taxon>
    </lineage>
</organism>
<evidence type="ECO:0000313" key="2">
    <source>
        <dbReference type="EMBL" id="TMO76215.1"/>
    </source>
</evidence>
<proteinExistence type="predicted"/>
<evidence type="ECO:0000256" key="1">
    <source>
        <dbReference type="SAM" id="Phobius"/>
    </source>
</evidence>
<name>A0ABY2W045_9GAMM</name>
<keyword evidence="1" id="KW-0472">Membrane</keyword>
<keyword evidence="3" id="KW-1185">Reference proteome</keyword>
<comment type="caution">
    <text evidence="2">The sequence shown here is derived from an EMBL/GenBank/DDBJ whole genome shotgun (WGS) entry which is preliminary data.</text>
</comment>